<keyword evidence="1" id="KW-0472">Membrane</keyword>
<dbReference type="Proteomes" id="UP000184278">
    <property type="component" value="Unassembled WGS sequence"/>
</dbReference>
<evidence type="ECO:0008006" key="4">
    <source>
        <dbReference type="Google" id="ProtNLM"/>
    </source>
</evidence>
<dbReference type="OrthoDB" id="2056161at2"/>
<evidence type="ECO:0000313" key="3">
    <source>
        <dbReference type="Proteomes" id="UP000184278"/>
    </source>
</evidence>
<protein>
    <recommendedName>
        <fullName evidence="4">DUF3137 domain-containing protein</fullName>
    </recommendedName>
</protein>
<gene>
    <name evidence="2" type="ORF">SAMN02745229_01093</name>
</gene>
<accession>A0A1M5WNM8</accession>
<keyword evidence="3" id="KW-1185">Reference proteome</keyword>
<organism evidence="2 3">
    <name type="scientific">Butyrivibrio fibrisolvens DSM 3071</name>
    <dbReference type="NCBI Taxonomy" id="1121131"/>
    <lineage>
        <taxon>Bacteria</taxon>
        <taxon>Bacillati</taxon>
        <taxon>Bacillota</taxon>
        <taxon>Clostridia</taxon>
        <taxon>Lachnospirales</taxon>
        <taxon>Lachnospiraceae</taxon>
        <taxon>Butyrivibrio</taxon>
    </lineage>
</organism>
<dbReference type="AlphaFoldDB" id="A0A1M5WNM8"/>
<feature type="transmembrane region" description="Helical" evidence="1">
    <location>
        <begin position="38"/>
        <end position="56"/>
    </location>
</feature>
<keyword evidence="1" id="KW-1133">Transmembrane helix</keyword>
<dbReference type="EMBL" id="FQXK01000008">
    <property type="protein sequence ID" value="SHH89107.1"/>
    <property type="molecule type" value="Genomic_DNA"/>
</dbReference>
<name>A0A1M5WNM8_BUTFI</name>
<dbReference type="RefSeq" id="WP_073386116.1">
    <property type="nucleotide sequence ID" value="NZ_FQXK01000008.1"/>
</dbReference>
<sequence>MLGAIKGKLAFAKFIRIIGVIEPFAVGVYALISHEFFLIILGIAVSIFLLLWGLHIRNSAMNQYGKAYVLPMARQMFPGAEFTYIEKHLDLDRFHNLGLITRDKYEKVTNHLVSNDEHELENFSLLCEHTESDSDGDSRTVTTYSGTVVIYKTPTGIQGVVRVIASGQFKLLFIKKETTFVRGKSPIAPWKIETGSVAFDDNFEVYASDQHLGYYVLNAYVIEKLQAFRAKYGTFALTITSDYLYVSFNHIDKFISVPETISSIGENPFEDAKRDLNELIESLNDISFAISKSTQREKII</sequence>
<evidence type="ECO:0000256" key="1">
    <source>
        <dbReference type="SAM" id="Phobius"/>
    </source>
</evidence>
<dbReference type="Pfam" id="PF11335">
    <property type="entry name" value="DUF3137"/>
    <property type="match status" value="1"/>
</dbReference>
<dbReference type="InterPro" id="IPR021484">
    <property type="entry name" value="DUF3137"/>
</dbReference>
<evidence type="ECO:0000313" key="2">
    <source>
        <dbReference type="EMBL" id="SHH89107.1"/>
    </source>
</evidence>
<keyword evidence="1" id="KW-0812">Transmembrane</keyword>
<dbReference type="STRING" id="1121131.SAMN02745229_01093"/>
<feature type="transmembrane region" description="Helical" evidence="1">
    <location>
        <begin position="14"/>
        <end position="32"/>
    </location>
</feature>
<reference evidence="3" key="1">
    <citation type="submission" date="2016-11" db="EMBL/GenBank/DDBJ databases">
        <authorList>
            <person name="Varghese N."/>
            <person name="Submissions S."/>
        </authorList>
    </citation>
    <scope>NUCLEOTIDE SEQUENCE [LARGE SCALE GENOMIC DNA]</scope>
    <source>
        <strain evidence="3">DSM 3071</strain>
    </source>
</reference>
<dbReference type="GeneID" id="89509551"/>
<proteinExistence type="predicted"/>